<evidence type="ECO:0000313" key="1">
    <source>
        <dbReference type="EMBL" id="VDC77585.1"/>
    </source>
</evidence>
<gene>
    <name evidence="1" type="ORF">BRAA01T04087Z</name>
</gene>
<proteinExistence type="predicted"/>
<reference evidence="1" key="1">
    <citation type="submission" date="2018-11" db="EMBL/GenBank/DDBJ databases">
        <authorList>
            <consortium name="Genoscope - CEA"/>
            <person name="William W."/>
        </authorList>
    </citation>
    <scope>NUCLEOTIDE SEQUENCE</scope>
</reference>
<accession>A0A3P5ZME3</accession>
<name>A0A3P5ZME3_BRACM</name>
<dbReference type="EMBL" id="LR031571">
    <property type="protein sequence ID" value="VDC77585.1"/>
    <property type="molecule type" value="Genomic_DNA"/>
</dbReference>
<organism evidence="1">
    <name type="scientific">Brassica campestris</name>
    <name type="common">Field mustard</name>
    <dbReference type="NCBI Taxonomy" id="3711"/>
    <lineage>
        <taxon>Eukaryota</taxon>
        <taxon>Viridiplantae</taxon>
        <taxon>Streptophyta</taxon>
        <taxon>Embryophyta</taxon>
        <taxon>Tracheophyta</taxon>
        <taxon>Spermatophyta</taxon>
        <taxon>Magnoliopsida</taxon>
        <taxon>eudicotyledons</taxon>
        <taxon>Gunneridae</taxon>
        <taxon>Pentapetalae</taxon>
        <taxon>rosids</taxon>
        <taxon>malvids</taxon>
        <taxon>Brassicales</taxon>
        <taxon>Brassicaceae</taxon>
        <taxon>Brassiceae</taxon>
        <taxon>Brassica</taxon>
    </lineage>
</organism>
<dbReference type="AlphaFoldDB" id="A0A3P5ZME3"/>
<protein>
    <submittedName>
        <fullName evidence="1">Uncharacterized protein</fullName>
    </submittedName>
</protein>
<sequence length="37" mass="4304">MKANHLLTYKTRLSGPVMLPVAQMGEECKHMNFWGRQ</sequence>